<dbReference type="EMBL" id="CP061800">
    <property type="protein sequence ID" value="QTA84523.1"/>
    <property type="molecule type" value="Genomic_DNA"/>
</dbReference>
<dbReference type="PROSITE" id="PS51880">
    <property type="entry name" value="TGS"/>
    <property type="match status" value="1"/>
</dbReference>
<dbReference type="CDD" id="cd01668">
    <property type="entry name" value="TGS_RSH"/>
    <property type="match status" value="1"/>
</dbReference>
<dbReference type="InterPro" id="IPR045600">
    <property type="entry name" value="RelA/SpoT_AH_RIS"/>
</dbReference>
<dbReference type="CDD" id="cd04876">
    <property type="entry name" value="ACT_RelA-SpoT"/>
    <property type="match status" value="1"/>
</dbReference>
<dbReference type="GO" id="GO:0008728">
    <property type="term" value="F:GTP diphosphokinase activity"/>
    <property type="evidence" value="ECO:0007669"/>
    <property type="project" value="TreeGrafter"/>
</dbReference>
<protein>
    <submittedName>
        <fullName evidence="5">GTP pyrophosphokinase</fullName>
    </submittedName>
</protein>
<dbReference type="PROSITE" id="PS51671">
    <property type="entry name" value="ACT"/>
    <property type="match status" value="1"/>
</dbReference>
<dbReference type="GO" id="GO:0015969">
    <property type="term" value="P:guanosine tetraphosphate metabolic process"/>
    <property type="evidence" value="ECO:0007669"/>
    <property type="project" value="InterPro"/>
</dbReference>
<dbReference type="FunFam" id="1.10.3210.10:FF:000001">
    <property type="entry name" value="GTP pyrophosphokinase RelA"/>
    <property type="match status" value="1"/>
</dbReference>
<dbReference type="RefSeq" id="WP_337833597.1">
    <property type="nucleotide sequence ID" value="NZ_CP061800.1"/>
</dbReference>
<feature type="domain" description="TGS" evidence="4">
    <location>
        <begin position="414"/>
        <end position="475"/>
    </location>
</feature>
<dbReference type="Pfam" id="PF02824">
    <property type="entry name" value="TGS"/>
    <property type="match status" value="1"/>
</dbReference>
<evidence type="ECO:0000313" key="5">
    <source>
        <dbReference type="EMBL" id="QTA84523.1"/>
    </source>
</evidence>
<dbReference type="SMART" id="SM00954">
    <property type="entry name" value="RelA_SpoT"/>
    <property type="match status" value="1"/>
</dbReference>
<dbReference type="AlphaFoldDB" id="A0A975GL75"/>
<dbReference type="Proteomes" id="UP000663722">
    <property type="component" value="Chromosome"/>
</dbReference>
<organism evidence="5 6">
    <name type="scientific">Desulfonema magnum</name>
    <dbReference type="NCBI Taxonomy" id="45655"/>
    <lineage>
        <taxon>Bacteria</taxon>
        <taxon>Pseudomonadati</taxon>
        <taxon>Thermodesulfobacteriota</taxon>
        <taxon>Desulfobacteria</taxon>
        <taxon>Desulfobacterales</taxon>
        <taxon>Desulfococcaceae</taxon>
        <taxon>Desulfonema</taxon>
    </lineage>
</organism>
<dbReference type="InterPro" id="IPR003607">
    <property type="entry name" value="HD/PDEase_dom"/>
</dbReference>
<proteinExistence type="inferred from homology"/>
<dbReference type="InterPro" id="IPR033655">
    <property type="entry name" value="TGS_RelA/SpoT"/>
</dbReference>
<dbReference type="Gene3D" id="3.10.20.30">
    <property type="match status" value="1"/>
</dbReference>
<sequence length="745" mass="85125">MNFKFQVPSSKFQIPSFKFQVSSFKSQTMIRINDIIDKIVENNPDAELDLVDRAYIYSARVHDGQVRLSGEPYLSHPLEVAGILADMNLDVVSVAAALLHDVIEDTHATEEEIKEMFGPEVCHIVAGVTKLSKLPFYTSQARQAESIRKMLLAMADDIRVILIKLADRIHNMRTLKYHKKEEKKKKISQETLDIYAPLASRLGIYWIKNELEDTSFMYIDPEEYSKIESLVSKDKKEREGYVDTVKKLIRKEMAKANLKCEVIGRYKHFYSISQKMKSQSLAFEDVYDIIAFRIILDTKPQCYEALGLLHALWKPIDIKFKDYIGRPKPNMYQSLHTTVIGPYGERIEIQIRTWEMDKVAKSGIAAHWGYKEGKPIDESTGKQFAWIQELIENQENVKDPNEFLENVRIDLFPDEVYVFTPVGDIKCLTKGATSVDFAYAIHSEVGNQCTGAKVNGQMAPLKYELKTGDIVEVITTKGHHPSRDWLKFVKTVKARSRIRQWIKTQEKARSISLGREMCEKAFRKYRLNYNELLKSEDMKKAAEAFGFKTVEDLIANVGYGKITPLQLVRKFIPKSDESEKKKSDSFFDKLINRVRKKKAATGVLVRGIDDILIRFGKCCQPVPGDSITGYITRGHGVTVHKTNCINALNMNSERQIEVEWNEEVIASYPVKVLVISRDRVGLLAELATIISKNGANILNVNSTTRESKMVDSFFTLTVKDTQHLNKVLSAIRKIKGIREVKRIDS</sequence>
<dbReference type="Pfam" id="PF19296">
    <property type="entry name" value="RelA_AH_RIS"/>
    <property type="match status" value="1"/>
</dbReference>
<dbReference type="InterPro" id="IPR006674">
    <property type="entry name" value="HD_domain"/>
</dbReference>
<dbReference type="InterPro" id="IPR012675">
    <property type="entry name" value="Beta-grasp_dom_sf"/>
</dbReference>
<dbReference type="PANTHER" id="PTHR21262">
    <property type="entry name" value="GUANOSINE-3',5'-BIS DIPHOSPHATE 3'-PYROPHOSPHOHYDROLASE"/>
    <property type="match status" value="1"/>
</dbReference>
<gene>
    <name evidence="5" type="primary">relA</name>
    <name evidence="5" type="ORF">dnm_005200</name>
</gene>
<dbReference type="CDD" id="cd05399">
    <property type="entry name" value="NT_Rel-Spo_like"/>
    <property type="match status" value="1"/>
</dbReference>
<dbReference type="GO" id="GO:0015949">
    <property type="term" value="P:nucleobase-containing small molecule interconversion"/>
    <property type="evidence" value="ECO:0007669"/>
    <property type="project" value="UniProtKB-ARBA"/>
</dbReference>
<evidence type="ECO:0000259" key="3">
    <source>
        <dbReference type="PROSITE" id="PS51831"/>
    </source>
</evidence>
<feature type="domain" description="HD" evidence="3">
    <location>
        <begin position="73"/>
        <end position="172"/>
    </location>
</feature>
<feature type="domain" description="ACT" evidence="2">
    <location>
        <begin position="671"/>
        <end position="745"/>
    </location>
</feature>
<dbReference type="SUPFAM" id="SSF81301">
    <property type="entry name" value="Nucleotidyltransferase"/>
    <property type="match status" value="1"/>
</dbReference>
<evidence type="ECO:0000313" key="6">
    <source>
        <dbReference type="Proteomes" id="UP000663722"/>
    </source>
</evidence>
<dbReference type="Pfam" id="PF13291">
    <property type="entry name" value="ACT_4"/>
    <property type="match status" value="1"/>
</dbReference>
<dbReference type="Gene3D" id="3.30.70.260">
    <property type="match status" value="1"/>
</dbReference>
<dbReference type="CDD" id="cd00077">
    <property type="entry name" value="HDc"/>
    <property type="match status" value="1"/>
</dbReference>
<evidence type="ECO:0000256" key="1">
    <source>
        <dbReference type="RuleBase" id="RU003847"/>
    </source>
</evidence>
<dbReference type="InterPro" id="IPR002912">
    <property type="entry name" value="ACT_dom"/>
</dbReference>
<dbReference type="InterPro" id="IPR045865">
    <property type="entry name" value="ACT-like_dom_sf"/>
</dbReference>
<dbReference type="Pfam" id="PF13328">
    <property type="entry name" value="HD_4"/>
    <property type="match status" value="1"/>
</dbReference>
<comment type="function">
    <text evidence="1">In eubacteria ppGpp (guanosine 3'-diphosphate 5'-diphosphate) is a mediator of the stringent response that coordinates a variety of cellular activities in response to changes in nutritional abundance.</text>
</comment>
<dbReference type="FunFam" id="3.30.460.10:FF:000001">
    <property type="entry name" value="GTP pyrophosphokinase RelA"/>
    <property type="match status" value="1"/>
</dbReference>
<dbReference type="InterPro" id="IPR004095">
    <property type="entry name" value="TGS"/>
</dbReference>
<dbReference type="Gene3D" id="3.30.460.10">
    <property type="entry name" value="Beta Polymerase, domain 2"/>
    <property type="match status" value="1"/>
</dbReference>
<dbReference type="SUPFAM" id="SSF55021">
    <property type="entry name" value="ACT-like"/>
    <property type="match status" value="1"/>
</dbReference>
<dbReference type="InterPro" id="IPR004811">
    <property type="entry name" value="RelA/Spo_fam"/>
</dbReference>
<dbReference type="Pfam" id="PF04607">
    <property type="entry name" value="RelA_SpoT"/>
    <property type="match status" value="1"/>
</dbReference>
<dbReference type="FunFam" id="3.10.20.30:FF:000002">
    <property type="entry name" value="GTP pyrophosphokinase (RelA/SpoT)"/>
    <property type="match status" value="1"/>
</dbReference>
<dbReference type="SMART" id="SM00471">
    <property type="entry name" value="HDc"/>
    <property type="match status" value="1"/>
</dbReference>
<dbReference type="PANTHER" id="PTHR21262:SF36">
    <property type="entry name" value="BIFUNCTIONAL (P)PPGPP SYNTHASE_HYDROLASE SPOT"/>
    <property type="match status" value="1"/>
</dbReference>
<dbReference type="PROSITE" id="PS51831">
    <property type="entry name" value="HD"/>
    <property type="match status" value="1"/>
</dbReference>
<dbReference type="NCBIfam" id="TIGR00691">
    <property type="entry name" value="spoT_relA"/>
    <property type="match status" value="1"/>
</dbReference>
<comment type="similarity">
    <text evidence="1">Belongs to the relA/spoT family.</text>
</comment>
<dbReference type="KEGG" id="dmm:dnm_005200"/>
<dbReference type="GO" id="GO:0008893">
    <property type="term" value="F:guanosine-3',5'-bis(diphosphate) 3'-diphosphatase activity"/>
    <property type="evidence" value="ECO:0007669"/>
    <property type="project" value="TreeGrafter"/>
</dbReference>
<dbReference type="SUPFAM" id="SSF81271">
    <property type="entry name" value="TGS-like"/>
    <property type="match status" value="1"/>
</dbReference>
<dbReference type="InterPro" id="IPR012676">
    <property type="entry name" value="TGS-like"/>
</dbReference>
<evidence type="ECO:0000259" key="2">
    <source>
        <dbReference type="PROSITE" id="PS51671"/>
    </source>
</evidence>
<reference evidence="5" key="1">
    <citation type="journal article" date="2021" name="Microb. Physiol.">
        <title>Proteogenomic Insights into the Physiology of Marine, Sulfate-Reducing, Filamentous Desulfonema limicola and Desulfonema magnum.</title>
        <authorList>
            <person name="Schnaars V."/>
            <person name="Wohlbrand L."/>
            <person name="Scheve S."/>
            <person name="Hinrichs C."/>
            <person name="Reinhardt R."/>
            <person name="Rabus R."/>
        </authorList>
    </citation>
    <scope>NUCLEOTIDE SEQUENCE</scope>
    <source>
        <strain evidence="5">4be13</strain>
    </source>
</reference>
<dbReference type="Gene3D" id="1.10.3210.10">
    <property type="entry name" value="Hypothetical protein af1432"/>
    <property type="match status" value="1"/>
</dbReference>
<dbReference type="InterPro" id="IPR007685">
    <property type="entry name" value="RelA_SpoT"/>
</dbReference>
<dbReference type="SUPFAM" id="SSF109604">
    <property type="entry name" value="HD-domain/PDEase-like"/>
    <property type="match status" value="1"/>
</dbReference>
<dbReference type="InterPro" id="IPR043519">
    <property type="entry name" value="NT_sf"/>
</dbReference>
<dbReference type="GO" id="GO:0042594">
    <property type="term" value="P:response to starvation"/>
    <property type="evidence" value="ECO:0007669"/>
    <property type="project" value="TreeGrafter"/>
</dbReference>
<dbReference type="GO" id="GO:0005886">
    <property type="term" value="C:plasma membrane"/>
    <property type="evidence" value="ECO:0007669"/>
    <property type="project" value="TreeGrafter"/>
</dbReference>
<accession>A0A975GL75</accession>
<keyword evidence="6" id="KW-1185">Reference proteome</keyword>
<evidence type="ECO:0000259" key="4">
    <source>
        <dbReference type="PROSITE" id="PS51880"/>
    </source>
</evidence>
<name>A0A975GL75_9BACT</name>